<dbReference type="RefSeq" id="WP_318348805.1">
    <property type="nucleotide sequence ID" value="NZ_AP018694.1"/>
</dbReference>
<organism evidence="1 2">
    <name type="scientific">Aquipluma nitroreducens</name>
    <dbReference type="NCBI Taxonomy" id="2010828"/>
    <lineage>
        <taxon>Bacteria</taxon>
        <taxon>Pseudomonadati</taxon>
        <taxon>Bacteroidota</taxon>
        <taxon>Bacteroidia</taxon>
        <taxon>Marinilabiliales</taxon>
        <taxon>Prolixibacteraceae</taxon>
        <taxon>Aquipluma</taxon>
    </lineage>
</organism>
<sequence>MLPKFLLADNSQEMPDMLYVVHNENPRFIVGSDIEDFSANQTIYWIDEKPKDKDLITQLLEEAEEFLEAELENQDNYFEDGEDD</sequence>
<evidence type="ECO:0000313" key="2">
    <source>
        <dbReference type="Proteomes" id="UP001193389"/>
    </source>
</evidence>
<dbReference type="Proteomes" id="UP001193389">
    <property type="component" value="Chromosome"/>
</dbReference>
<dbReference type="EMBL" id="AP018694">
    <property type="protein sequence ID" value="BBE20698.1"/>
    <property type="molecule type" value="Genomic_DNA"/>
</dbReference>
<evidence type="ECO:0000313" key="1">
    <source>
        <dbReference type="EMBL" id="BBE20698.1"/>
    </source>
</evidence>
<keyword evidence="2" id="KW-1185">Reference proteome</keyword>
<name>A0A5K7SGK4_9BACT</name>
<reference evidence="1" key="1">
    <citation type="journal article" date="2020" name="Int. J. Syst. Evol. Microbiol.">
        <title>Aquipluma nitroreducens gen. nov. sp. nov., a novel facultatively anaerobic bacterium isolated from a freshwater lake.</title>
        <authorList>
            <person name="Watanabe M."/>
            <person name="Kojima H."/>
            <person name="Fukui M."/>
        </authorList>
    </citation>
    <scope>NUCLEOTIDE SEQUENCE</scope>
    <source>
        <strain evidence="1">MeG22</strain>
    </source>
</reference>
<protein>
    <submittedName>
        <fullName evidence="1">Uncharacterized protein</fullName>
    </submittedName>
</protein>
<dbReference type="AlphaFoldDB" id="A0A5K7SGK4"/>
<proteinExistence type="predicted"/>
<gene>
    <name evidence="1" type="ORF">AQPE_4892</name>
</gene>
<accession>A0A5K7SGK4</accession>
<dbReference type="KEGG" id="anf:AQPE_4892"/>